<dbReference type="Proteomes" id="UP000663881">
    <property type="component" value="Unassembled WGS sequence"/>
</dbReference>
<accession>A0A814L960</accession>
<proteinExistence type="predicted"/>
<dbReference type="InterPro" id="IPR045068">
    <property type="entry name" value="BACURD1-3"/>
</dbReference>
<dbReference type="Proteomes" id="UP000663891">
    <property type="component" value="Unassembled WGS sequence"/>
</dbReference>
<reference evidence="3" key="1">
    <citation type="submission" date="2021-02" db="EMBL/GenBank/DDBJ databases">
        <authorList>
            <person name="Nowell W R."/>
        </authorList>
    </citation>
    <scope>NUCLEOTIDE SEQUENCE</scope>
</reference>
<dbReference type="InterPro" id="IPR003131">
    <property type="entry name" value="T1-type_BTB"/>
</dbReference>
<dbReference type="EMBL" id="CAJOAY010000440">
    <property type="protein sequence ID" value="CAF3665858.1"/>
    <property type="molecule type" value="Genomic_DNA"/>
</dbReference>
<dbReference type="Gene3D" id="3.30.710.10">
    <property type="entry name" value="Potassium Channel Kv1.1, Chain A"/>
    <property type="match status" value="1"/>
</dbReference>
<dbReference type="GO" id="GO:0051260">
    <property type="term" value="P:protein homooligomerization"/>
    <property type="evidence" value="ECO:0007669"/>
    <property type="project" value="InterPro"/>
</dbReference>
<evidence type="ECO:0000313" key="5">
    <source>
        <dbReference type="Proteomes" id="UP000663891"/>
    </source>
</evidence>
<dbReference type="SUPFAM" id="SSF54695">
    <property type="entry name" value="POZ domain"/>
    <property type="match status" value="1"/>
</dbReference>
<dbReference type="EMBL" id="CAJNON010000169">
    <property type="protein sequence ID" value="CAF1062656.1"/>
    <property type="molecule type" value="Genomic_DNA"/>
</dbReference>
<dbReference type="InterPro" id="IPR000210">
    <property type="entry name" value="BTB/POZ_dom"/>
</dbReference>
<protein>
    <recommendedName>
        <fullName evidence="2">TLDc domain-containing protein</fullName>
    </recommendedName>
</protein>
<feature type="domain" description="TLDc" evidence="2">
    <location>
        <begin position="126"/>
        <end position="296"/>
    </location>
</feature>
<gene>
    <name evidence="4" type="ORF">OKA104_LOCUS10081</name>
    <name evidence="3" type="ORF">VCS650_LOCUS18034</name>
</gene>
<dbReference type="InterPro" id="IPR006571">
    <property type="entry name" value="TLDc_dom"/>
</dbReference>
<name>A0A814L960_9BILA</name>
<dbReference type="AlphaFoldDB" id="A0A814L960"/>
<evidence type="ECO:0000313" key="3">
    <source>
        <dbReference type="EMBL" id="CAF1062656.1"/>
    </source>
</evidence>
<dbReference type="PANTHER" id="PTHR11145">
    <property type="entry name" value="BTB/POZ DOMAIN-CONTAINING ADAPTER FOR CUL3-MEDIATED RHOA DEGRADATION PROTEIN FAMILY MEMBER"/>
    <property type="match status" value="1"/>
</dbReference>
<dbReference type="InterPro" id="IPR011333">
    <property type="entry name" value="SKP1/BTB/POZ_sf"/>
</dbReference>
<dbReference type="SMART" id="SM00584">
    <property type="entry name" value="TLDc"/>
    <property type="match status" value="1"/>
</dbReference>
<sequence>MLPTDMITLNVGGVRYIANVDILIRENDTFFAALFSGRWQLKQDPNDNSVFIDGDGELFKHILEYFRTNSVFSDIMTNESLLRRLIREADYFCIENLFYILTEAERKLQEEEEERLAIERTFPNGTLLRAEHTVKLNEFYGNINQRWKLIYKATCDGFDANAFHSHCNNKGPTMTIIQSNTNYIFGGYTSASWTSSQRWQNDERAFLFTLTNPHNIPPTKYTIRSDRAVNAIYDSSDYGPTFGAGCDIGIHNTSNSNYSNYTYFPLSYDDTTGKGNNTFTGANCFTTSEIEVFKLA</sequence>
<comment type="caution">
    <text evidence="3">The sequence shown here is derived from an EMBL/GenBank/DDBJ whole genome shotgun (WGS) entry which is preliminary data.</text>
</comment>
<evidence type="ECO:0000256" key="1">
    <source>
        <dbReference type="SAM" id="Coils"/>
    </source>
</evidence>
<dbReference type="PROSITE" id="PS51886">
    <property type="entry name" value="TLDC"/>
    <property type="match status" value="1"/>
</dbReference>
<dbReference type="Pfam" id="PF02214">
    <property type="entry name" value="BTB_2"/>
    <property type="match status" value="1"/>
</dbReference>
<dbReference type="PANTHER" id="PTHR11145:SF8">
    <property type="entry name" value="RE57120P"/>
    <property type="match status" value="1"/>
</dbReference>
<organism evidence="3 5">
    <name type="scientific">Adineta steineri</name>
    <dbReference type="NCBI Taxonomy" id="433720"/>
    <lineage>
        <taxon>Eukaryota</taxon>
        <taxon>Metazoa</taxon>
        <taxon>Spiralia</taxon>
        <taxon>Gnathifera</taxon>
        <taxon>Rotifera</taxon>
        <taxon>Eurotatoria</taxon>
        <taxon>Bdelloidea</taxon>
        <taxon>Adinetida</taxon>
        <taxon>Adinetidae</taxon>
        <taxon>Adineta</taxon>
    </lineage>
</organism>
<dbReference type="OrthoDB" id="6142220at2759"/>
<evidence type="ECO:0000313" key="4">
    <source>
        <dbReference type="EMBL" id="CAF3665858.1"/>
    </source>
</evidence>
<keyword evidence="1" id="KW-0175">Coiled coil</keyword>
<evidence type="ECO:0000259" key="2">
    <source>
        <dbReference type="PROSITE" id="PS51886"/>
    </source>
</evidence>
<dbReference type="SMART" id="SM00225">
    <property type="entry name" value="BTB"/>
    <property type="match status" value="1"/>
</dbReference>
<dbReference type="Pfam" id="PF07534">
    <property type="entry name" value="TLD"/>
    <property type="match status" value="1"/>
</dbReference>
<feature type="coiled-coil region" evidence="1">
    <location>
        <begin position="94"/>
        <end position="121"/>
    </location>
</feature>